<dbReference type="EMBL" id="WUAV01000003">
    <property type="protein sequence ID" value="KAF1761737.1"/>
    <property type="molecule type" value="Genomic_DNA"/>
</dbReference>
<comment type="caution">
    <text evidence="2">The sequence shown here is derived from an EMBL/GenBank/DDBJ whole genome shotgun (WGS) entry which is preliminary data.</text>
</comment>
<name>A0A6A5H3F8_CAERE</name>
<reference evidence="2 3" key="1">
    <citation type="submission" date="2019-12" db="EMBL/GenBank/DDBJ databases">
        <title>Chromosome-level assembly of the Caenorhabditis remanei genome.</title>
        <authorList>
            <person name="Teterina A.A."/>
            <person name="Willis J.H."/>
            <person name="Phillips P.C."/>
        </authorList>
    </citation>
    <scope>NUCLEOTIDE SEQUENCE [LARGE SCALE GENOMIC DNA]</scope>
    <source>
        <strain evidence="2 3">PX506</strain>
        <tissue evidence="2">Whole organism</tissue>
    </source>
</reference>
<protein>
    <submittedName>
        <fullName evidence="2">Uncharacterized protein</fullName>
    </submittedName>
</protein>
<evidence type="ECO:0000313" key="3">
    <source>
        <dbReference type="Proteomes" id="UP000483820"/>
    </source>
</evidence>
<feature type="region of interest" description="Disordered" evidence="1">
    <location>
        <begin position="62"/>
        <end position="85"/>
    </location>
</feature>
<feature type="region of interest" description="Disordered" evidence="1">
    <location>
        <begin position="127"/>
        <end position="158"/>
    </location>
</feature>
<gene>
    <name evidence="2" type="ORF">GCK72_009993</name>
</gene>
<evidence type="ECO:0000313" key="2">
    <source>
        <dbReference type="EMBL" id="KAF1761737.1"/>
    </source>
</evidence>
<dbReference type="Proteomes" id="UP000483820">
    <property type="component" value="Chromosome III"/>
</dbReference>
<organism evidence="2 3">
    <name type="scientific">Caenorhabditis remanei</name>
    <name type="common">Caenorhabditis vulgaris</name>
    <dbReference type="NCBI Taxonomy" id="31234"/>
    <lineage>
        <taxon>Eukaryota</taxon>
        <taxon>Metazoa</taxon>
        <taxon>Ecdysozoa</taxon>
        <taxon>Nematoda</taxon>
        <taxon>Chromadorea</taxon>
        <taxon>Rhabditida</taxon>
        <taxon>Rhabditina</taxon>
        <taxon>Rhabditomorpha</taxon>
        <taxon>Rhabditoidea</taxon>
        <taxon>Rhabditidae</taxon>
        <taxon>Peloderinae</taxon>
        <taxon>Caenorhabditis</taxon>
    </lineage>
</organism>
<feature type="region of interest" description="Disordered" evidence="1">
    <location>
        <begin position="1"/>
        <end position="35"/>
    </location>
</feature>
<dbReference type="GeneID" id="9807504"/>
<feature type="compositionally biased region" description="Polar residues" evidence="1">
    <location>
        <begin position="127"/>
        <end position="150"/>
    </location>
</feature>
<sequence length="295" mass="33072">MASNTPEDPQSSSPPLRQPRLISQLARIEVEERERPRKMRLMFGEHQVVFLRSDGLRSRMARTNKKNTEESSASEDPGAGSSNLSEIIDGVATGRIGTESYDSVNSLSTSSSSPTSVAPISTTNFETSAIGTKGGTSTESFETRTKTGNRSYHPPRQFHGISTMVTHKRRWTYQTACNINAAEQNNDNQITYVSNPFLPLPRGNRRNGMCTATRMNYAAQRIDNRKYRAQAQAHHHIMSSGNDDSVSCEKCKMKYYFESMKAQKLITYEDSTNDEFLPIVRFNCPVCKELTKASF</sequence>
<feature type="compositionally biased region" description="Low complexity" evidence="1">
    <location>
        <begin position="9"/>
        <end position="23"/>
    </location>
</feature>
<dbReference type="KEGG" id="crq:GCK72_009993"/>
<dbReference type="AlphaFoldDB" id="A0A6A5H3F8"/>
<dbReference type="RefSeq" id="XP_003105967.2">
    <property type="nucleotide sequence ID" value="XM_003105919.2"/>
</dbReference>
<accession>A0A6A5H3F8</accession>
<proteinExistence type="predicted"/>
<dbReference type="CTD" id="9807504"/>
<evidence type="ECO:0000256" key="1">
    <source>
        <dbReference type="SAM" id="MobiDB-lite"/>
    </source>
</evidence>